<dbReference type="RefSeq" id="WP_065543223.1">
    <property type="nucleotide sequence ID" value="NZ_CP015405.2"/>
</dbReference>
<dbReference type="EMBL" id="CP015405">
    <property type="protein sequence ID" value="ANU77092.1"/>
    <property type="molecule type" value="Genomic_DNA"/>
</dbReference>
<keyword evidence="3" id="KW-1185">Reference proteome</keyword>
<accession>A0A1C7IFZ7</accession>
<dbReference type="KEGG" id="byl:A4V09_15790"/>
<feature type="domain" description="Endonuclease/exonuclease/phosphatase" evidence="1">
    <location>
        <begin position="4"/>
        <end position="245"/>
    </location>
</feature>
<dbReference type="Gene3D" id="3.60.10.10">
    <property type="entry name" value="Endonuclease/exonuclease/phosphatase"/>
    <property type="match status" value="1"/>
</dbReference>
<evidence type="ECO:0000313" key="2">
    <source>
        <dbReference type="EMBL" id="ANU77092.1"/>
    </source>
</evidence>
<dbReference type="Pfam" id="PF03372">
    <property type="entry name" value="Exo_endo_phos"/>
    <property type="match status" value="1"/>
</dbReference>
<gene>
    <name evidence="2" type="ORF">A4V09_15790</name>
</gene>
<organism evidence="2 3">
    <name type="scientific">Blautia pseudococcoides</name>
    <dbReference type="NCBI Taxonomy" id="1796616"/>
    <lineage>
        <taxon>Bacteria</taxon>
        <taxon>Bacillati</taxon>
        <taxon>Bacillota</taxon>
        <taxon>Clostridia</taxon>
        <taxon>Lachnospirales</taxon>
        <taxon>Lachnospiraceae</taxon>
        <taxon>Blautia</taxon>
    </lineage>
</organism>
<sequence>MKLVTFNIRCDFGQDKENCFCRRRELIAAKIQKEQPDIICFQEVLPHVAVWLKENLEGYYVIGCGRDEHLRDEQVSVAYKKDSVNLISMDTFWLSEKPEVPGSRYPCQSICPRVCTGAVFEYTEEPGKGFLFRLYNIHLDHLGAEARRLGLTRLLERADREPAFGGIPVILAGDFNAEPDSPELAVLQSRRDFVNVTEGIGITYHGFEPEDMPESIDYIFAGTPFSCRSVEKWEDRDGEVWLSDHYPVCAVLEPEADREEKCP</sequence>
<dbReference type="GO" id="GO:0000175">
    <property type="term" value="F:3'-5'-RNA exonuclease activity"/>
    <property type="evidence" value="ECO:0007669"/>
    <property type="project" value="TreeGrafter"/>
</dbReference>
<evidence type="ECO:0000313" key="3">
    <source>
        <dbReference type="Proteomes" id="UP000092574"/>
    </source>
</evidence>
<dbReference type="OrthoDB" id="9793162at2"/>
<reference evidence="2" key="1">
    <citation type="submission" date="2017-04" db="EMBL/GenBank/DDBJ databases">
        <title>Complete Genome Sequences of Twelve Strains of a Stable Defined Moderately Diverse Mouse Microbiota 2 (sDMDMm2).</title>
        <authorList>
            <person name="Uchimura Y."/>
            <person name="Wyss M."/>
            <person name="Brugiroux S."/>
            <person name="Limenitakis J.P."/>
            <person name="Stecher B."/>
            <person name="McCoy K.D."/>
            <person name="Macpherson A.J."/>
        </authorList>
    </citation>
    <scope>NUCLEOTIDE SEQUENCE</scope>
    <source>
        <strain evidence="2">YL58</strain>
    </source>
</reference>
<dbReference type="AlphaFoldDB" id="A0A1C7IFZ7"/>
<dbReference type="PANTHER" id="PTHR12121:SF36">
    <property type="entry name" value="ENDONUCLEASE_EXONUCLEASE_PHOSPHATASE DOMAIN-CONTAINING PROTEIN"/>
    <property type="match status" value="1"/>
</dbReference>
<dbReference type="InterPro" id="IPR005135">
    <property type="entry name" value="Endo/exonuclease/phosphatase"/>
</dbReference>
<dbReference type="PANTHER" id="PTHR12121">
    <property type="entry name" value="CARBON CATABOLITE REPRESSOR PROTEIN 4"/>
    <property type="match status" value="1"/>
</dbReference>
<dbReference type="SUPFAM" id="SSF56219">
    <property type="entry name" value="DNase I-like"/>
    <property type="match status" value="1"/>
</dbReference>
<dbReference type="Proteomes" id="UP000092574">
    <property type="component" value="Chromosome"/>
</dbReference>
<evidence type="ECO:0000259" key="1">
    <source>
        <dbReference type="Pfam" id="PF03372"/>
    </source>
</evidence>
<dbReference type="STRING" id="1796616.A4V09_15790"/>
<protein>
    <recommendedName>
        <fullName evidence="1">Endonuclease/exonuclease/phosphatase domain-containing protein</fullName>
    </recommendedName>
</protein>
<proteinExistence type="predicted"/>
<dbReference type="InterPro" id="IPR036691">
    <property type="entry name" value="Endo/exonu/phosph_ase_sf"/>
</dbReference>
<dbReference type="CDD" id="cd09083">
    <property type="entry name" value="EEP-1"/>
    <property type="match status" value="1"/>
</dbReference>
<name>A0A1C7IFZ7_9FIRM</name>
<dbReference type="InterPro" id="IPR050410">
    <property type="entry name" value="CCR4/nocturin_mRNA_transcr"/>
</dbReference>